<sequence length="50" mass="5348">MKHRSRLLDIAGIGQHAVGQKPLGHPAPVEDHPARHELAQILLEPGSVVA</sequence>
<dbReference type="Proteomes" id="UP000626026">
    <property type="component" value="Unassembled WGS sequence"/>
</dbReference>
<feature type="region of interest" description="Disordered" evidence="1">
    <location>
        <begin position="1"/>
        <end position="31"/>
    </location>
</feature>
<evidence type="ECO:0000256" key="1">
    <source>
        <dbReference type="SAM" id="MobiDB-lite"/>
    </source>
</evidence>
<protein>
    <submittedName>
        <fullName evidence="2">Uncharacterized protein</fullName>
    </submittedName>
</protein>
<organism evidence="2 3">
    <name type="scientific">Teichococcus aerophilus</name>
    <dbReference type="NCBI Taxonomy" id="1224513"/>
    <lineage>
        <taxon>Bacteria</taxon>
        <taxon>Pseudomonadati</taxon>
        <taxon>Pseudomonadota</taxon>
        <taxon>Alphaproteobacteria</taxon>
        <taxon>Acetobacterales</taxon>
        <taxon>Roseomonadaceae</taxon>
        <taxon>Roseomonas</taxon>
    </lineage>
</organism>
<accession>A0ABR7RTI1</accession>
<comment type="caution">
    <text evidence="2">The sequence shown here is derived from an EMBL/GenBank/DDBJ whole genome shotgun (WGS) entry which is preliminary data.</text>
</comment>
<evidence type="ECO:0000313" key="3">
    <source>
        <dbReference type="Proteomes" id="UP000626026"/>
    </source>
</evidence>
<proteinExistence type="predicted"/>
<name>A0ABR7RTI1_9PROT</name>
<gene>
    <name evidence="2" type="ORF">IBL26_24305</name>
</gene>
<dbReference type="EMBL" id="JACTVA010000086">
    <property type="protein sequence ID" value="MBC9209975.1"/>
    <property type="molecule type" value="Genomic_DNA"/>
</dbReference>
<reference evidence="2 3" key="1">
    <citation type="journal article" date="2013" name="Int. J. Syst. Evol. Microbiol.">
        <title>Roseomonas aerophila sp. nov., isolated from air.</title>
        <authorList>
            <person name="Kim S.J."/>
            <person name="Weon H.Y."/>
            <person name="Ahn J.H."/>
            <person name="Hong S.B."/>
            <person name="Seok S.J."/>
            <person name="Whang K.S."/>
            <person name="Kwon S.W."/>
        </authorList>
    </citation>
    <scope>NUCLEOTIDE SEQUENCE [LARGE SCALE GENOMIC DNA]</scope>
    <source>
        <strain evidence="2 3">NBRC 108923</strain>
    </source>
</reference>
<keyword evidence="3" id="KW-1185">Reference proteome</keyword>
<evidence type="ECO:0000313" key="2">
    <source>
        <dbReference type="EMBL" id="MBC9209975.1"/>
    </source>
</evidence>
<dbReference type="RefSeq" id="WP_187787095.1">
    <property type="nucleotide sequence ID" value="NZ_JACTVA010000086.1"/>
</dbReference>